<keyword evidence="1" id="KW-0812">Transmembrane</keyword>
<comment type="caution">
    <text evidence="2">The sequence shown here is derived from an EMBL/GenBank/DDBJ whole genome shotgun (WGS) entry which is preliminary data.</text>
</comment>
<evidence type="ECO:0000256" key="1">
    <source>
        <dbReference type="SAM" id="Phobius"/>
    </source>
</evidence>
<gene>
    <name evidence="2" type="ORF">IE077_000825</name>
</gene>
<evidence type="ECO:0000313" key="3">
    <source>
        <dbReference type="Proteomes" id="UP000823046"/>
    </source>
</evidence>
<evidence type="ECO:0000313" key="2">
    <source>
        <dbReference type="EMBL" id="KAF8819570.1"/>
    </source>
</evidence>
<reference evidence="2 3" key="1">
    <citation type="journal article" date="2020" name="bioRxiv">
        <title>Metabolic contributions of an alphaproteobacterial endosymbiont in the apicomplexan Cardiosporidium cionae.</title>
        <authorList>
            <person name="Hunter E.S."/>
            <person name="Paight C.J."/>
            <person name="Lane C.E."/>
        </authorList>
    </citation>
    <scope>NUCLEOTIDE SEQUENCE [LARGE SCALE GENOMIC DNA]</scope>
    <source>
        <strain evidence="2">ESH_2018</strain>
    </source>
</reference>
<dbReference type="EMBL" id="JADAQX010000690">
    <property type="protein sequence ID" value="KAF8819570.1"/>
    <property type="molecule type" value="Genomic_DNA"/>
</dbReference>
<feature type="non-terminal residue" evidence="2">
    <location>
        <position position="208"/>
    </location>
</feature>
<keyword evidence="1" id="KW-0472">Membrane</keyword>
<keyword evidence="1" id="KW-1133">Transmembrane helix</keyword>
<dbReference type="Proteomes" id="UP000823046">
    <property type="component" value="Unassembled WGS sequence"/>
</dbReference>
<accession>A0ABQ7J6I0</accession>
<name>A0ABQ7J6I0_9APIC</name>
<proteinExistence type="predicted"/>
<keyword evidence="3" id="KW-1185">Reference proteome</keyword>
<organism evidence="2 3">
    <name type="scientific">Cardiosporidium cionae</name>
    <dbReference type="NCBI Taxonomy" id="476202"/>
    <lineage>
        <taxon>Eukaryota</taxon>
        <taxon>Sar</taxon>
        <taxon>Alveolata</taxon>
        <taxon>Apicomplexa</taxon>
        <taxon>Aconoidasida</taxon>
        <taxon>Nephromycida</taxon>
        <taxon>Cardiosporidium</taxon>
    </lineage>
</organism>
<sequence>MGVISKMVLSGFSPLIPRSSFPFLRIARKEIATQPLNIHIPPPPPREFNTDGTPKKYRLTQTVYDHKYDWERWSLMPAGVFHTVYFGEFGRDLPPLLAWLLNYPLAISVIPFGIFCYFVSYVISNMGCIGVRPKRYTIEWMEASKERDRAENTNPFTRYLDRRRKERGPHWLLEDFMPTHPHFLFLDRYYHDTELLRKRQELKDNASE</sequence>
<protein>
    <submittedName>
        <fullName evidence="2">Cg8 family protein</fullName>
    </submittedName>
</protein>
<feature type="transmembrane region" description="Helical" evidence="1">
    <location>
        <begin position="103"/>
        <end position="124"/>
    </location>
</feature>